<dbReference type="PROSITE" id="PS00632">
    <property type="entry name" value="RIBOSOMAL_S4"/>
    <property type="match status" value="1"/>
</dbReference>
<dbReference type="GO" id="GO:0019843">
    <property type="term" value="F:rRNA binding"/>
    <property type="evidence" value="ECO:0007669"/>
    <property type="project" value="UniProtKB-KW"/>
</dbReference>
<evidence type="ECO:0000256" key="5">
    <source>
        <dbReference type="ARBA" id="ARBA00023274"/>
    </source>
</evidence>
<dbReference type="GO" id="GO:0003735">
    <property type="term" value="F:structural constituent of ribosome"/>
    <property type="evidence" value="ECO:0007669"/>
    <property type="project" value="TreeGrafter"/>
</dbReference>
<evidence type="ECO:0000256" key="1">
    <source>
        <dbReference type="ARBA" id="ARBA00007465"/>
    </source>
</evidence>
<proteinExistence type="inferred from homology"/>
<keyword evidence="3 6" id="KW-0694">RNA-binding</keyword>
<evidence type="ECO:0000256" key="3">
    <source>
        <dbReference type="ARBA" id="ARBA00022884"/>
    </source>
</evidence>
<dbReference type="Gene3D" id="3.10.290.10">
    <property type="entry name" value="RNA-binding S4 domain"/>
    <property type="match status" value="1"/>
</dbReference>
<evidence type="ECO:0000259" key="8">
    <source>
        <dbReference type="SMART" id="SM00363"/>
    </source>
</evidence>
<evidence type="ECO:0000256" key="4">
    <source>
        <dbReference type="ARBA" id="ARBA00022980"/>
    </source>
</evidence>
<keyword evidence="4" id="KW-0689">Ribosomal protein</keyword>
<comment type="similarity">
    <text evidence="1">Belongs to the universal ribosomal protein uS4 family.</text>
</comment>
<dbReference type="InterPro" id="IPR036986">
    <property type="entry name" value="S4_RNA-bd_sf"/>
</dbReference>
<sequence>MRDRNVFGIKRALPRMSWSPRNLYNLYRRSLTELKDETVFTNSGNSLFQQRWKSKQLTRAYHGDFINEKIFKRWYLPSTLPDVRPRTSRIASSASAAASSSSSPLGTKKGLAGVGVMDDVQALMKWANRSKDAQREQNLKEEEDLLAQAPVASLMYEEVERRIDVFIFRCCFAHSVYDARRMVIHGWVKLNGRKHTNANTRIAPGDMVSVDPEAINFLQKPREPEKQPASESTESSTESSTEEGADAEASKDPSTPTREAIQYFREPNKDELTPLNLPPYSAPFIFIPAYIEVNFLTCSAVFVRRPTARYNYSEIPSPYEADGEIMRLSWEWYNKVRPRMRSKSQLARMPENRKEVRVIPGVSAHPAKMSTTALI</sequence>
<keyword evidence="10" id="KW-1185">Reference proteome</keyword>
<dbReference type="SUPFAM" id="SSF55174">
    <property type="entry name" value="Alpha-L RNA-binding motif"/>
    <property type="match status" value="1"/>
</dbReference>
<reference evidence="9" key="1">
    <citation type="submission" date="2016-06" db="EMBL/GenBank/DDBJ databases">
        <title>Draft Genome sequence of the fungus Inonotus baumii.</title>
        <authorList>
            <person name="Zhu H."/>
            <person name="Lin W."/>
        </authorList>
    </citation>
    <scope>NUCLEOTIDE SEQUENCE</scope>
    <source>
        <strain evidence="9">821</strain>
    </source>
</reference>
<dbReference type="InterPro" id="IPR018079">
    <property type="entry name" value="Ribosomal_uS4_CS"/>
</dbReference>
<dbReference type="PANTHER" id="PTHR11831:SF4">
    <property type="entry name" value="SMALL RIBOSOMAL SUBUNIT PROTEIN US4M"/>
    <property type="match status" value="1"/>
</dbReference>
<accession>A0A9Q5I527</accession>
<feature type="domain" description="RNA-binding S4" evidence="8">
    <location>
        <begin position="161"/>
        <end position="219"/>
    </location>
</feature>
<dbReference type="InterPro" id="IPR022801">
    <property type="entry name" value="Ribosomal_uS4"/>
</dbReference>
<evidence type="ECO:0000256" key="7">
    <source>
        <dbReference type="SAM" id="MobiDB-lite"/>
    </source>
</evidence>
<evidence type="ECO:0000256" key="6">
    <source>
        <dbReference type="PROSITE-ProRule" id="PRU00182"/>
    </source>
</evidence>
<organism evidence="9 10">
    <name type="scientific">Sanghuangporus baumii</name>
    <name type="common">Phellinus baumii</name>
    <dbReference type="NCBI Taxonomy" id="108892"/>
    <lineage>
        <taxon>Eukaryota</taxon>
        <taxon>Fungi</taxon>
        <taxon>Dikarya</taxon>
        <taxon>Basidiomycota</taxon>
        <taxon>Agaricomycotina</taxon>
        <taxon>Agaricomycetes</taxon>
        <taxon>Hymenochaetales</taxon>
        <taxon>Hymenochaetaceae</taxon>
        <taxon>Sanghuangporus</taxon>
    </lineage>
</organism>
<dbReference type="GO" id="GO:0005763">
    <property type="term" value="C:mitochondrial small ribosomal subunit"/>
    <property type="evidence" value="ECO:0007669"/>
    <property type="project" value="TreeGrafter"/>
</dbReference>
<keyword evidence="5" id="KW-0687">Ribonucleoprotein</keyword>
<evidence type="ECO:0000313" key="9">
    <source>
        <dbReference type="EMBL" id="OCB91535.1"/>
    </source>
</evidence>
<dbReference type="PANTHER" id="PTHR11831">
    <property type="entry name" value="30S 40S RIBOSOMAL PROTEIN"/>
    <property type="match status" value="1"/>
</dbReference>
<comment type="caution">
    <text evidence="9">The sequence shown here is derived from an EMBL/GenBank/DDBJ whole genome shotgun (WGS) entry which is preliminary data.</text>
</comment>
<dbReference type="Pfam" id="PF01479">
    <property type="entry name" value="S4"/>
    <property type="match status" value="1"/>
</dbReference>
<name>A0A9Q5I527_SANBA</name>
<gene>
    <name evidence="9" type="ORF">A7U60_g1212</name>
</gene>
<dbReference type="PROSITE" id="PS50889">
    <property type="entry name" value="S4"/>
    <property type="match status" value="1"/>
</dbReference>
<feature type="region of interest" description="Disordered" evidence="7">
    <location>
        <begin position="219"/>
        <end position="257"/>
    </location>
</feature>
<dbReference type="EMBL" id="LNZH02000082">
    <property type="protein sequence ID" value="OCB91535.1"/>
    <property type="molecule type" value="Genomic_DNA"/>
</dbReference>
<dbReference type="InterPro" id="IPR002942">
    <property type="entry name" value="S4_RNA-bd"/>
</dbReference>
<dbReference type="SMART" id="SM00363">
    <property type="entry name" value="S4"/>
    <property type="match status" value="1"/>
</dbReference>
<dbReference type="OrthoDB" id="3356781at2759"/>
<evidence type="ECO:0000313" key="10">
    <source>
        <dbReference type="Proteomes" id="UP000757232"/>
    </source>
</evidence>
<protein>
    <submittedName>
        <fullName evidence="9">Alpha-L RNA-binding motif-containing protein</fullName>
    </submittedName>
</protein>
<dbReference type="GO" id="GO:0042274">
    <property type="term" value="P:ribosomal small subunit biogenesis"/>
    <property type="evidence" value="ECO:0007669"/>
    <property type="project" value="TreeGrafter"/>
</dbReference>
<dbReference type="Proteomes" id="UP000757232">
    <property type="component" value="Unassembled WGS sequence"/>
</dbReference>
<dbReference type="CDD" id="cd00165">
    <property type="entry name" value="S4"/>
    <property type="match status" value="1"/>
</dbReference>
<feature type="compositionally biased region" description="Low complexity" evidence="7">
    <location>
        <begin position="230"/>
        <end position="239"/>
    </location>
</feature>
<evidence type="ECO:0000256" key="2">
    <source>
        <dbReference type="ARBA" id="ARBA00022730"/>
    </source>
</evidence>
<dbReference type="AlphaFoldDB" id="A0A9Q5I527"/>
<keyword evidence="2 6" id="KW-0699">rRNA-binding</keyword>